<evidence type="ECO:0000313" key="2">
    <source>
        <dbReference type="Proteomes" id="UP000028002"/>
    </source>
</evidence>
<sequence>MAKIILSLTVSTDDLIKSISGYSYGIVRYEKDYPLAI</sequence>
<gene>
    <name evidence="1" type="ORF">MEG1DRAFT_01029</name>
</gene>
<dbReference type="Proteomes" id="UP000028002">
    <property type="component" value="Unassembled WGS sequence"/>
</dbReference>
<dbReference type="AlphaFoldDB" id="A0A081S006"/>
<protein>
    <submittedName>
        <fullName evidence="1">Uncharacterized protein</fullName>
    </submittedName>
</protein>
<reference evidence="1 2" key="1">
    <citation type="submission" date="2014-03" db="EMBL/GenBank/DDBJ databases">
        <title>Draft Genome of Photorhabdus temperata Meg1.</title>
        <authorList>
            <person name="Hurst S.G.IV."/>
            <person name="Morris K."/>
            <person name="Thomas K."/>
            <person name="Tisa L.S."/>
        </authorList>
    </citation>
    <scope>NUCLEOTIDE SEQUENCE [LARGE SCALE GENOMIC DNA]</scope>
    <source>
        <strain evidence="1 2">Meg1</strain>
    </source>
</reference>
<accession>A0A081S006</accession>
<proteinExistence type="predicted"/>
<dbReference type="EMBL" id="JGVH01000010">
    <property type="protein sequence ID" value="KER04259.1"/>
    <property type="molecule type" value="Genomic_DNA"/>
</dbReference>
<name>A0A081S006_PHOTE</name>
<evidence type="ECO:0000313" key="1">
    <source>
        <dbReference type="EMBL" id="KER04259.1"/>
    </source>
</evidence>
<comment type="caution">
    <text evidence="1">The sequence shown here is derived from an EMBL/GenBank/DDBJ whole genome shotgun (WGS) entry which is preliminary data.</text>
</comment>
<organism evidence="1 2">
    <name type="scientific">Photorhabdus temperata subsp. temperata Meg1</name>
    <dbReference type="NCBI Taxonomy" id="1393735"/>
    <lineage>
        <taxon>Bacteria</taxon>
        <taxon>Pseudomonadati</taxon>
        <taxon>Pseudomonadota</taxon>
        <taxon>Gammaproteobacteria</taxon>
        <taxon>Enterobacterales</taxon>
        <taxon>Morganellaceae</taxon>
        <taxon>Photorhabdus</taxon>
    </lineage>
</organism>